<evidence type="ECO:0000256" key="4">
    <source>
        <dbReference type="ARBA" id="ARBA00023136"/>
    </source>
</evidence>
<dbReference type="GO" id="GO:0005886">
    <property type="term" value="C:plasma membrane"/>
    <property type="evidence" value="ECO:0007669"/>
    <property type="project" value="TreeGrafter"/>
</dbReference>
<dbReference type="EMBL" id="VFLP01000042">
    <property type="protein sequence ID" value="TRX91812.1"/>
    <property type="molecule type" value="Genomic_DNA"/>
</dbReference>
<feature type="transmembrane region" description="Helical" evidence="6">
    <location>
        <begin position="492"/>
        <end position="512"/>
    </location>
</feature>
<comment type="caution">
    <text evidence="8">The sequence shown here is derived from an EMBL/GenBank/DDBJ whole genome shotgun (WGS) entry which is preliminary data.</text>
</comment>
<dbReference type="InterPro" id="IPR011701">
    <property type="entry name" value="MFS"/>
</dbReference>
<dbReference type="Gene3D" id="1.20.1250.20">
    <property type="entry name" value="MFS general substrate transporter like domains"/>
    <property type="match status" value="1"/>
</dbReference>
<dbReference type="InterPro" id="IPR036259">
    <property type="entry name" value="MFS_trans_sf"/>
</dbReference>
<feature type="compositionally biased region" description="Low complexity" evidence="5">
    <location>
        <begin position="19"/>
        <end position="36"/>
    </location>
</feature>
<evidence type="ECO:0000256" key="6">
    <source>
        <dbReference type="SAM" id="Phobius"/>
    </source>
</evidence>
<feature type="transmembrane region" description="Helical" evidence="6">
    <location>
        <begin position="329"/>
        <end position="348"/>
    </location>
</feature>
<feature type="transmembrane region" description="Helical" evidence="6">
    <location>
        <begin position="434"/>
        <end position="453"/>
    </location>
</feature>
<comment type="subcellular location">
    <subcellularLocation>
        <location evidence="1">Membrane</location>
        <topology evidence="1">Multi-pass membrane protein</topology>
    </subcellularLocation>
</comment>
<accession>A0A553HV43</accession>
<evidence type="ECO:0000256" key="2">
    <source>
        <dbReference type="ARBA" id="ARBA00022692"/>
    </source>
</evidence>
<dbReference type="GO" id="GO:0022857">
    <property type="term" value="F:transmembrane transporter activity"/>
    <property type="evidence" value="ECO:0007669"/>
    <property type="project" value="InterPro"/>
</dbReference>
<organism evidence="8 9">
    <name type="scientific">Xylaria flabelliformis</name>
    <dbReference type="NCBI Taxonomy" id="2512241"/>
    <lineage>
        <taxon>Eukaryota</taxon>
        <taxon>Fungi</taxon>
        <taxon>Dikarya</taxon>
        <taxon>Ascomycota</taxon>
        <taxon>Pezizomycotina</taxon>
        <taxon>Sordariomycetes</taxon>
        <taxon>Xylariomycetidae</taxon>
        <taxon>Xylariales</taxon>
        <taxon>Xylariaceae</taxon>
        <taxon>Xylaria</taxon>
    </lineage>
</organism>
<feature type="transmembrane region" description="Helical" evidence="6">
    <location>
        <begin position="259"/>
        <end position="281"/>
    </location>
</feature>
<dbReference type="PANTHER" id="PTHR23501:SF55">
    <property type="entry name" value="SIDEROPHORE IRON TRANSPORTER, PUTATIVE (AFU_ORTHOLOGUE AFUA_3G03440)-RELATED"/>
    <property type="match status" value="1"/>
</dbReference>
<keyword evidence="4 6" id="KW-0472">Membrane</keyword>
<evidence type="ECO:0000256" key="3">
    <source>
        <dbReference type="ARBA" id="ARBA00022989"/>
    </source>
</evidence>
<dbReference type="PANTHER" id="PTHR23501">
    <property type="entry name" value="MAJOR FACILITATOR SUPERFAMILY"/>
    <property type="match status" value="1"/>
</dbReference>
<feature type="transmembrane region" description="Helical" evidence="6">
    <location>
        <begin position="200"/>
        <end position="218"/>
    </location>
</feature>
<dbReference type="InterPro" id="IPR020846">
    <property type="entry name" value="MFS_dom"/>
</dbReference>
<evidence type="ECO:0000313" key="8">
    <source>
        <dbReference type="EMBL" id="TRX91812.1"/>
    </source>
</evidence>
<feature type="domain" description="Major facilitator superfamily (MFS) profile" evidence="7">
    <location>
        <begin position="106"/>
        <end position="596"/>
    </location>
</feature>
<feature type="transmembrane region" description="Helical" evidence="6">
    <location>
        <begin position="571"/>
        <end position="592"/>
    </location>
</feature>
<feature type="region of interest" description="Disordered" evidence="5">
    <location>
        <begin position="18"/>
        <end position="52"/>
    </location>
</feature>
<feature type="transmembrane region" description="Helical" evidence="6">
    <location>
        <begin position="171"/>
        <end position="188"/>
    </location>
</feature>
<feature type="region of interest" description="Disordered" evidence="5">
    <location>
        <begin position="64"/>
        <end position="88"/>
    </location>
</feature>
<keyword evidence="9" id="KW-1185">Reference proteome</keyword>
<keyword evidence="2 6" id="KW-0812">Transmembrane</keyword>
<dbReference type="AlphaFoldDB" id="A0A553HV43"/>
<evidence type="ECO:0000313" key="9">
    <source>
        <dbReference type="Proteomes" id="UP000319160"/>
    </source>
</evidence>
<feature type="transmembrane region" description="Helical" evidence="6">
    <location>
        <begin position="368"/>
        <end position="385"/>
    </location>
</feature>
<keyword evidence="3 6" id="KW-1133">Transmembrane helix</keyword>
<dbReference type="PROSITE" id="PS50850">
    <property type="entry name" value="MFS"/>
    <property type="match status" value="1"/>
</dbReference>
<dbReference type="Pfam" id="PF07690">
    <property type="entry name" value="MFS_1"/>
    <property type="match status" value="1"/>
</dbReference>
<reference evidence="9" key="1">
    <citation type="submission" date="2019-06" db="EMBL/GenBank/DDBJ databases">
        <title>Draft genome sequence of the griseofulvin-producing fungus Xylaria cubensis strain G536.</title>
        <authorList>
            <person name="Mead M.E."/>
            <person name="Raja H.A."/>
            <person name="Steenwyk J.L."/>
            <person name="Knowles S.L."/>
            <person name="Oberlies N.H."/>
            <person name="Rokas A."/>
        </authorList>
    </citation>
    <scope>NUCLEOTIDE SEQUENCE [LARGE SCALE GENOMIC DNA]</scope>
    <source>
        <strain evidence="9">G536</strain>
    </source>
</reference>
<evidence type="ECO:0000259" key="7">
    <source>
        <dbReference type="PROSITE" id="PS50850"/>
    </source>
</evidence>
<evidence type="ECO:0000256" key="1">
    <source>
        <dbReference type="ARBA" id="ARBA00004141"/>
    </source>
</evidence>
<evidence type="ECO:0000256" key="5">
    <source>
        <dbReference type="SAM" id="MobiDB-lite"/>
    </source>
</evidence>
<dbReference type="SUPFAM" id="SSF103473">
    <property type="entry name" value="MFS general substrate transporter"/>
    <property type="match status" value="1"/>
</dbReference>
<dbReference type="OrthoDB" id="4078873at2759"/>
<feature type="transmembrane region" description="Helical" evidence="6">
    <location>
        <begin position="101"/>
        <end position="119"/>
    </location>
</feature>
<feature type="transmembrane region" description="Helical" evidence="6">
    <location>
        <begin position="459"/>
        <end position="480"/>
    </location>
</feature>
<name>A0A553HV43_9PEZI</name>
<feature type="transmembrane region" description="Helical" evidence="6">
    <location>
        <begin position="405"/>
        <end position="427"/>
    </location>
</feature>
<proteinExistence type="predicted"/>
<feature type="compositionally biased region" description="Polar residues" evidence="5">
    <location>
        <begin position="79"/>
        <end position="88"/>
    </location>
</feature>
<gene>
    <name evidence="8" type="ORF">FHL15_007365</name>
</gene>
<protein>
    <recommendedName>
        <fullName evidence="7">Major facilitator superfamily (MFS) profile domain-containing protein</fullName>
    </recommendedName>
</protein>
<dbReference type="Proteomes" id="UP000319160">
    <property type="component" value="Unassembled WGS sequence"/>
</dbReference>
<sequence>MSKVHRRVLTSINMQDFGSNSISSSHAPLLSPASSSSDDEYDGDVRASYGSTFGKNDAIVTVNPQSEDEEDDEDPQRAPANSSSHGGVQQADAINQVWSRAALLTAYLFIYLCTFTNALQWQVIFNLMPYVVSEFSSHSLIPTIAIVSNVLSGVLKLPVAKIIDSWGRAQGFASMTLLAALGLLLMCLCRDVQTYAAAQVLYQVGISGFSYILEVIVADTSSLKNRSLAVAFSSTPYLVTTFIGPVIASSFTENGRWRWAFAVSSICLVLLSIPLFCILILNMRKAKMLGLLSKSTKPEPWTKRKIRRYLVDYDVPFSLTSESTKSTSLNVYTVTLLLGFALVIAFGFHERNAGKPFIAFSLLCSRNVAGACLLSMTIFVAYFAWDGYYTSYLQVVHGLSITEAGLIGQIYSIGSSIWGLVVGYLIRRSDRFKWLAVAALPVHIIGGALMIFFRRPDTHIIWVIMCQVLLTVGGSTLVICESMAVMTVARHAEIASAMAILSLATYIGSAMGSSLSGAIWNSTLPGALAELLPDLNPTELGHIASDLKKQLSYPMGSATRSAIITAYAKSQARMCIVGTLVSLLEIGAVLIWRDSRLSLSKQVKGTVL</sequence>